<dbReference type="RefSeq" id="WP_197641962.1">
    <property type="nucleotide sequence ID" value="NZ_JAEACP010000002.1"/>
</dbReference>
<evidence type="ECO:0000313" key="3">
    <source>
        <dbReference type="Proteomes" id="UP001595445"/>
    </source>
</evidence>
<keyword evidence="1" id="KW-0472">Membrane</keyword>
<feature type="transmembrane region" description="Helical" evidence="1">
    <location>
        <begin position="56"/>
        <end position="82"/>
    </location>
</feature>
<gene>
    <name evidence="2" type="ORF">ACFOD6_06530</name>
</gene>
<evidence type="ECO:0000256" key="1">
    <source>
        <dbReference type="SAM" id="Phobius"/>
    </source>
</evidence>
<proteinExistence type="predicted"/>
<reference evidence="3" key="1">
    <citation type="journal article" date="2019" name="Int. J. Syst. Evol. Microbiol.">
        <title>The Global Catalogue of Microorganisms (GCM) 10K type strain sequencing project: providing services to taxonomists for standard genome sequencing and annotation.</title>
        <authorList>
            <consortium name="The Broad Institute Genomics Platform"/>
            <consortium name="The Broad Institute Genome Sequencing Center for Infectious Disease"/>
            <person name="Wu L."/>
            <person name="Ma J."/>
        </authorList>
    </citation>
    <scope>NUCLEOTIDE SEQUENCE [LARGE SCALE GENOMIC DNA]</scope>
    <source>
        <strain evidence="3">KCTC 62102</strain>
    </source>
</reference>
<accession>A0ABV7DRM5</accession>
<name>A0ABV7DRM5_9RHOB</name>
<organism evidence="2 3">
    <name type="scientific">Tabrizicola soli</name>
    <dbReference type="NCBI Taxonomy" id="2185115"/>
    <lineage>
        <taxon>Bacteria</taxon>
        <taxon>Pseudomonadati</taxon>
        <taxon>Pseudomonadota</taxon>
        <taxon>Alphaproteobacteria</taxon>
        <taxon>Rhodobacterales</taxon>
        <taxon>Paracoccaceae</taxon>
        <taxon>Tabrizicola</taxon>
    </lineage>
</organism>
<dbReference type="Proteomes" id="UP001595445">
    <property type="component" value="Unassembled WGS sequence"/>
</dbReference>
<sequence length="113" mass="11599">MPNDDLDDLFASAARQRIDPSEALLDRVVADALALQPRPLALSPAPAPRPGLLARLALALGGGPVLAGVCTAAVAGLMLGYFSPTTYDYLTSGLTGAEAIDLFPTTDFLSSEG</sequence>
<protein>
    <recommendedName>
        <fullName evidence="4">Dihydroorotate dehydrogenase</fullName>
    </recommendedName>
</protein>
<keyword evidence="1" id="KW-1133">Transmembrane helix</keyword>
<comment type="caution">
    <text evidence="2">The sequence shown here is derived from an EMBL/GenBank/DDBJ whole genome shotgun (WGS) entry which is preliminary data.</text>
</comment>
<keyword evidence="3" id="KW-1185">Reference proteome</keyword>
<evidence type="ECO:0008006" key="4">
    <source>
        <dbReference type="Google" id="ProtNLM"/>
    </source>
</evidence>
<dbReference type="EMBL" id="JBHRSM010000011">
    <property type="protein sequence ID" value="MFC3085702.1"/>
    <property type="molecule type" value="Genomic_DNA"/>
</dbReference>
<evidence type="ECO:0000313" key="2">
    <source>
        <dbReference type="EMBL" id="MFC3085702.1"/>
    </source>
</evidence>
<keyword evidence="1" id="KW-0812">Transmembrane</keyword>